<dbReference type="OrthoDB" id="9777711at2"/>
<dbReference type="AlphaFoldDB" id="A0A562I2C4"/>
<dbReference type="Gene3D" id="1.10.12.10">
    <property type="entry name" value="Lyase 2-enoyl-coa Hydratase, Chain A, domain 2"/>
    <property type="match status" value="1"/>
</dbReference>
<organism evidence="3 4">
    <name type="scientific">Azomonas agilis</name>
    <dbReference type="NCBI Taxonomy" id="116849"/>
    <lineage>
        <taxon>Bacteria</taxon>
        <taxon>Pseudomonadati</taxon>
        <taxon>Pseudomonadota</taxon>
        <taxon>Gammaproteobacteria</taxon>
        <taxon>Pseudomonadales</taxon>
        <taxon>Pseudomonadaceae</taxon>
        <taxon>Azomonas</taxon>
    </lineage>
</organism>
<proteinExistence type="inferred from homology"/>
<dbReference type="CDD" id="cd06558">
    <property type="entry name" value="crotonase-like"/>
    <property type="match status" value="1"/>
</dbReference>
<dbReference type="GO" id="GO:0006635">
    <property type="term" value="P:fatty acid beta-oxidation"/>
    <property type="evidence" value="ECO:0007669"/>
    <property type="project" value="TreeGrafter"/>
</dbReference>
<dbReference type="InterPro" id="IPR029045">
    <property type="entry name" value="ClpP/crotonase-like_dom_sf"/>
</dbReference>
<dbReference type="GO" id="GO:0016829">
    <property type="term" value="F:lyase activity"/>
    <property type="evidence" value="ECO:0007669"/>
    <property type="project" value="UniProtKB-KW"/>
</dbReference>
<comment type="caution">
    <text evidence="3">The sequence shown here is derived from an EMBL/GenBank/DDBJ whole genome shotgun (WGS) entry which is preliminary data.</text>
</comment>
<dbReference type="Pfam" id="PF00378">
    <property type="entry name" value="ECH_1"/>
    <property type="match status" value="1"/>
</dbReference>
<dbReference type="InterPro" id="IPR001753">
    <property type="entry name" value="Enoyl-CoA_hydra/iso"/>
</dbReference>
<dbReference type="InterPro" id="IPR014748">
    <property type="entry name" value="Enoyl-CoA_hydra_C"/>
</dbReference>
<dbReference type="Gene3D" id="3.90.226.10">
    <property type="entry name" value="2-enoyl-CoA Hydratase, Chain A, domain 1"/>
    <property type="match status" value="1"/>
</dbReference>
<evidence type="ECO:0000313" key="3">
    <source>
        <dbReference type="EMBL" id="TWH64825.1"/>
    </source>
</evidence>
<comment type="similarity">
    <text evidence="1">Belongs to the enoyl-CoA hydratase/isomerase family.</text>
</comment>
<protein>
    <submittedName>
        <fullName evidence="3">Enoyl-CoA hydratase/carnithine racemase</fullName>
    </submittedName>
</protein>
<reference evidence="3 4" key="1">
    <citation type="submission" date="2019-07" db="EMBL/GenBank/DDBJ databases">
        <title>Genomic Encyclopedia of Type Strains, Phase I: the one thousand microbial genomes (KMG-I) project.</title>
        <authorList>
            <person name="Kyrpides N."/>
        </authorList>
    </citation>
    <scope>NUCLEOTIDE SEQUENCE [LARGE SCALE GENOMIC DNA]</scope>
    <source>
        <strain evidence="3 4">DSM 375</strain>
    </source>
</reference>
<accession>A0A562I2C4</accession>
<dbReference type="RefSeq" id="WP_144571867.1">
    <property type="nucleotide sequence ID" value="NZ_VLKG01000007.1"/>
</dbReference>
<gene>
    <name evidence="3" type="ORF">LX59_02173</name>
</gene>
<evidence type="ECO:0000256" key="1">
    <source>
        <dbReference type="ARBA" id="ARBA00005254"/>
    </source>
</evidence>
<evidence type="ECO:0000313" key="4">
    <source>
        <dbReference type="Proteomes" id="UP000319627"/>
    </source>
</evidence>
<sequence length="246" mass="26175">MSLVTYESQNGIAEITLNRADKYNIINHEIVEELHQAWVRFANSPEDRVAILAAAGEKAFTAGANLRDIPHDLWRAIPGVGVPVNKPIIAVTTGLVIGGGLVLVQMADLAVAADNTVFSYPEAKVGFSGGLISSLAARIPHKVAMELLLVGGNLSAQRAYEVGLVNRVVPLGQQLETARELAAQLAANAPLVLSLLKDFVGQVLPKGPSEQAAIARARVLEINASQDFHEGISAFTEKRTPTFSGR</sequence>
<name>A0A562I2C4_9GAMM</name>
<dbReference type="Proteomes" id="UP000319627">
    <property type="component" value="Unassembled WGS sequence"/>
</dbReference>
<keyword evidence="2" id="KW-0456">Lyase</keyword>
<evidence type="ECO:0000256" key="2">
    <source>
        <dbReference type="ARBA" id="ARBA00023239"/>
    </source>
</evidence>
<dbReference type="EMBL" id="VLKG01000007">
    <property type="protein sequence ID" value="TWH64825.1"/>
    <property type="molecule type" value="Genomic_DNA"/>
</dbReference>
<dbReference type="SUPFAM" id="SSF52096">
    <property type="entry name" value="ClpP/crotonase"/>
    <property type="match status" value="1"/>
</dbReference>
<keyword evidence="4" id="KW-1185">Reference proteome</keyword>
<dbReference type="PANTHER" id="PTHR11941:SF54">
    <property type="entry name" value="ENOYL-COA HYDRATASE, MITOCHONDRIAL"/>
    <property type="match status" value="1"/>
</dbReference>
<dbReference type="PANTHER" id="PTHR11941">
    <property type="entry name" value="ENOYL-COA HYDRATASE-RELATED"/>
    <property type="match status" value="1"/>
</dbReference>